<proteinExistence type="predicted"/>
<reference evidence="1" key="2">
    <citation type="submission" date="2020-09" db="EMBL/GenBank/DDBJ databases">
        <authorList>
            <person name="Sun Q."/>
            <person name="Zhou Y."/>
        </authorList>
    </citation>
    <scope>NUCLEOTIDE SEQUENCE</scope>
    <source>
        <strain evidence="1">CGMCC 1.15082</strain>
    </source>
</reference>
<evidence type="ECO:0000313" key="1">
    <source>
        <dbReference type="EMBL" id="GGA82439.1"/>
    </source>
</evidence>
<dbReference type="PIRSF" id="PIRSF016624">
    <property type="entry name" value="Mu_prophg_I"/>
    <property type="match status" value="1"/>
</dbReference>
<organism evidence="1 2">
    <name type="scientific">Brucella endophytica</name>
    <dbReference type="NCBI Taxonomy" id="1963359"/>
    <lineage>
        <taxon>Bacteria</taxon>
        <taxon>Pseudomonadati</taxon>
        <taxon>Pseudomonadota</taxon>
        <taxon>Alphaproteobacteria</taxon>
        <taxon>Hyphomicrobiales</taxon>
        <taxon>Brucellaceae</taxon>
        <taxon>Brucella/Ochrobactrum group</taxon>
        <taxon>Brucella</taxon>
    </lineage>
</organism>
<protein>
    <recommendedName>
        <fullName evidence="3">Mu-like prophage I protein</fullName>
    </recommendedName>
</protein>
<dbReference type="AlphaFoldDB" id="A0A916WB79"/>
<dbReference type="EMBL" id="BMHH01000002">
    <property type="protein sequence ID" value="GGA82439.1"/>
    <property type="molecule type" value="Genomic_DNA"/>
</dbReference>
<dbReference type="Proteomes" id="UP000646478">
    <property type="component" value="Unassembled WGS sequence"/>
</dbReference>
<evidence type="ECO:0008006" key="3">
    <source>
        <dbReference type="Google" id="ProtNLM"/>
    </source>
</evidence>
<name>A0A916WB79_9HYPH</name>
<dbReference type="RefSeq" id="WP_188821567.1">
    <property type="nucleotide sequence ID" value="NZ_BMHH01000002.1"/>
</dbReference>
<dbReference type="Pfam" id="PF10123">
    <property type="entry name" value="Mu-like_Pro"/>
    <property type="match status" value="2"/>
</dbReference>
<dbReference type="InterPro" id="IPR012106">
    <property type="entry name" value="Phage_Mu_Gp1"/>
</dbReference>
<gene>
    <name evidence="1" type="ORF">GCM10011491_07320</name>
</gene>
<accession>A0A916WB79</accession>
<reference evidence="1" key="1">
    <citation type="journal article" date="2014" name="Int. J. Syst. Evol. Microbiol.">
        <title>Complete genome sequence of Corynebacterium casei LMG S-19264T (=DSM 44701T), isolated from a smear-ripened cheese.</title>
        <authorList>
            <consortium name="US DOE Joint Genome Institute (JGI-PGF)"/>
            <person name="Walter F."/>
            <person name="Albersmeier A."/>
            <person name="Kalinowski J."/>
            <person name="Ruckert C."/>
        </authorList>
    </citation>
    <scope>NUCLEOTIDE SEQUENCE</scope>
    <source>
        <strain evidence="1">CGMCC 1.15082</strain>
    </source>
</reference>
<comment type="caution">
    <text evidence="1">The sequence shown here is derived from an EMBL/GenBank/DDBJ whole genome shotgun (WGS) entry which is preliminary data.</text>
</comment>
<evidence type="ECO:0000313" key="2">
    <source>
        <dbReference type="Proteomes" id="UP000646478"/>
    </source>
</evidence>
<sequence>MTGQPGASADIVAMSAAALPVADAAVPEWLHVLPLGEFSGVDGRGPYRNDDPGALISRFHEEGRKLAVDENHSTDLAAKKGFSAPARGWIVELQKRDDGIWGRVEWTPEGRALMQSKAYGYVSPVFISAAKAPLVVRKLLRVALTNDPNLTSLKALHSARKGPDMDHEQLLSALRTALDLGAEADGAAILDAVNKLSQSRHSADPAQFVPIAMFQATVAELNKLRSGISQENAERIADAAIRNGKLLPFMRDWAVNLCQANKAAFDDFLEGAGKPVGEFITSLQTKYDFKHSQLNGKTGDAQLGEVHRNLGHSAEDVKTYGGKADK</sequence>
<keyword evidence="2" id="KW-1185">Reference proteome</keyword>